<dbReference type="Proteomes" id="UP001500936">
    <property type="component" value="Unassembled WGS sequence"/>
</dbReference>
<dbReference type="RefSeq" id="WP_345265843.1">
    <property type="nucleotide sequence ID" value="NZ_BAABHB010000002.1"/>
</dbReference>
<keyword evidence="2" id="KW-1185">Reference proteome</keyword>
<sequence>MKTLTITIPDTEDTKAVLGEVAQQLYHNGLLTVEQAADLTEYAENYFGTLPEHTQKLLQEITKPMQATLTVEEMIQRQNYKGINRQELDRIAHEMDIQESYEELVAMLTK</sequence>
<name>A0ABP8K8F9_9BACT</name>
<reference evidence="2" key="1">
    <citation type="journal article" date="2019" name="Int. J. Syst. Evol. Microbiol.">
        <title>The Global Catalogue of Microorganisms (GCM) 10K type strain sequencing project: providing services to taxonomists for standard genome sequencing and annotation.</title>
        <authorList>
            <consortium name="The Broad Institute Genomics Platform"/>
            <consortium name="The Broad Institute Genome Sequencing Center for Infectious Disease"/>
            <person name="Wu L."/>
            <person name="Ma J."/>
        </authorList>
    </citation>
    <scope>NUCLEOTIDE SEQUENCE [LARGE SCALE GENOMIC DNA]</scope>
    <source>
        <strain evidence="2">JCM 17925</strain>
    </source>
</reference>
<protein>
    <submittedName>
        <fullName evidence="1">Uncharacterized protein</fullName>
    </submittedName>
</protein>
<comment type="caution">
    <text evidence="1">The sequence shown here is derived from an EMBL/GenBank/DDBJ whole genome shotgun (WGS) entry which is preliminary data.</text>
</comment>
<gene>
    <name evidence="1" type="ORF">GCM10023187_16560</name>
</gene>
<organism evidence="1 2">
    <name type="scientific">Nibrella viscosa</name>
    <dbReference type="NCBI Taxonomy" id="1084524"/>
    <lineage>
        <taxon>Bacteria</taxon>
        <taxon>Pseudomonadati</taxon>
        <taxon>Bacteroidota</taxon>
        <taxon>Cytophagia</taxon>
        <taxon>Cytophagales</taxon>
        <taxon>Spirosomataceae</taxon>
        <taxon>Nibrella</taxon>
    </lineage>
</organism>
<accession>A0ABP8K8F9</accession>
<proteinExistence type="predicted"/>
<evidence type="ECO:0000313" key="2">
    <source>
        <dbReference type="Proteomes" id="UP001500936"/>
    </source>
</evidence>
<evidence type="ECO:0000313" key="1">
    <source>
        <dbReference type="EMBL" id="GAA4401911.1"/>
    </source>
</evidence>
<dbReference type="EMBL" id="BAABHB010000002">
    <property type="protein sequence ID" value="GAA4401911.1"/>
    <property type="molecule type" value="Genomic_DNA"/>
</dbReference>